<dbReference type="InterPro" id="IPR050090">
    <property type="entry name" value="Tyrosine_recombinase_XerCD"/>
</dbReference>
<feature type="region of interest" description="Disordered" evidence="6">
    <location>
        <begin position="316"/>
        <end position="342"/>
    </location>
</feature>
<dbReference type="InterPro" id="IPR011010">
    <property type="entry name" value="DNA_brk_join_enz"/>
</dbReference>
<dbReference type="PANTHER" id="PTHR30349">
    <property type="entry name" value="PHAGE INTEGRASE-RELATED"/>
    <property type="match status" value="1"/>
</dbReference>
<keyword evidence="1" id="KW-0159">Chromosome partition</keyword>
<dbReference type="AlphaFoldDB" id="A0A1D3UY25"/>
<dbReference type="PROSITE" id="PS51898">
    <property type="entry name" value="TYR_RECOMBINASE"/>
    <property type="match status" value="1"/>
</dbReference>
<keyword evidence="3 5" id="KW-0238">DNA-binding</keyword>
<evidence type="ECO:0000313" key="12">
    <source>
        <dbReference type="Proteomes" id="UP000219259"/>
    </source>
</evidence>
<evidence type="ECO:0000313" key="11">
    <source>
        <dbReference type="Proteomes" id="UP000182057"/>
    </source>
</evidence>
<feature type="compositionally biased region" description="Basic and acidic residues" evidence="6">
    <location>
        <begin position="321"/>
        <end position="335"/>
    </location>
</feature>
<dbReference type="GO" id="GO:0006310">
    <property type="term" value="P:DNA recombination"/>
    <property type="evidence" value="ECO:0007669"/>
    <property type="project" value="UniProtKB-KW"/>
</dbReference>
<dbReference type="GO" id="GO:0007059">
    <property type="term" value="P:chromosome segregation"/>
    <property type="evidence" value="ECO:0007669"/>
    <property type="project" value="UniProtKB-KW"/>
</dbReference>
<feature type="domain" description="Core-binding (CB)" evidence="8">
    <location>
        <begin position="4"/>
        <end position="97"/>
    </location>
</feature>
<dbReference type="Pfam" id="PF02899">
    <property type="entry name" value="Phage_int_SAM_1"/>
    <property type="match status" value="1"/>
</dbReference>
<dbReference type="GO" id="GO:0003677">
    <property type="term" value="F:DNA binding"/>
    <property type="evidence" value="ECO:0007669"/>
    <property type="project" value="UniProtKB-UniRule"/>
</dbReference>
<dbReference type="Gene3D" id="1.10.150.130">
    <property type="match status" value="1"/>
</dbReference>
<reference evidence="9 12" key="2">
    <citation type="submission" date="2017-09" db="EMBL/GenBank/DDBJ databases">
        <title>Phase variable restriction modification systems are present in the genome sequences of periodontal pathogens Prevotella intermedia, Tannerella forsythia and Porphyromonas gingivalis.</title>
        <authorList>
            <person name="Haigh R.D."/>
            <person name="Crawford L."/>
            <person name="Ralph J."/>
            <person name="Wanford J."/>
            <person name="Vartoukian S.R."/>
            <person name="Hijazib K."/>
            <person name="Wade W."/>
            <person name="Oggioni M.R."/>
        </authorList>
    </citation>
    <scope>NUCLEOTIDE SEQUENCE [LARGE SCALE GENOMIC DNA]</scope>
    <source>
        <strain evidence="9 12">WW11663</strain>
    </source>
</reference>
<dbReference type="PROSITE" id="PS51900">
    <property type="entry name" value="CB"/>
    <property type="match status" value="1"/>
</dbReference>
<dbReference type="CDD" id="cd01182">
    <property type="entry name" value="INT_RitC_C_like"/>
    <property type="match status" value="1"/>
</dbReference>
<evidence type="ECO:0000256" key="1">
    <source>
        <dbReference type="ARBA" id="ARBA00022829"/>
    </source>
</evidence>
<evidence type="ECO:0000313" key="9">
    <source>
        <dbReference type="EMBL" id="PDP44807.1"/>
    </source>
</evidence>
<evidence type="ECO:0000256" key="2">
    <source>
        <dbReference type="ARBA" id="ARBA00022908"/>
    </source>
</evidence>
<dbReference type="Gene3D" id="1.10.443.10">
    <property type="entry name" value="Intergrase catalytic core"/>
    <property type="match status" value="1"/>
</dbReference>
<dbReference type="EMBL" id="NSLJ01000003">
    <property type="protein sequence ID" value="PDP44807.1"/>
    <property type="molecule type" value="Genomic_DNA"/>
</dbReference>
<dbReference type="EMBL" id="FMMM01000089">
    <property type="protein sequence ID" value="SCQ24903.1"/>
    <property type="molecule type" value="Genomic_DNA"/>
</dbReference>
<accession>A0A1D3UY25</accession>
<sequence>MTKNDFAKFLRGFFTEYLSAERGVSSNTLRSYGTAFASYLDFMRVKRKVDAEKLTLEHMGRKNVLDYLDWLQTDKSSSVSTRNQRLAAIHAFCRYMQYEDVTRLYQWQEILGVKMKKAIKGTMNYLTMDAVKELLAHIPQTTMRGRRDLAMLSLLYETGARVQELIDLRPVDVCLSKPYYVTLFGKGNKKRLVPIQDAQVSILRKYMEENHLLELRMNQRPLFQNGRGGKLTGAGITYILKNYATMARTATENLIPEKISPHCLRHSKAMHLLQAGVNLVYIRDILGHVSIQTTEVYARADSKQKREALEKTYTSILPQEEDNKPSWESDSELKSWLKNLGR</sequence>
<dbReference type="InterPro" id="IPR010998">
    <property type="entry name" value="Integrase_recombinase_N"/>
</dbReference>
<dbReference type="Pfam" id="PF00589">
    <property type="entry name" value="Phage_integrase"/>
    <property type="match status" value="1"/>
</dbReference>
<reference evidence="10 11" key="1">
    <citation type="submission" date="2016-09" db="EMBL/GenBank/DDBJ databases">
        <authorList>
            <person name="Capua I."/>
            <person name="De Benedictis P."/>
            <person name="Joannis T."/>
            <person name="Lombin L.H."/>
            <person name="Cattoli G."/>
        </authorList>
    </citation>
    <scope>NUCLEOTIDE SEQUENCE [LARGE SCALE GENOMIC DNA]</scope>
    <source>
        <strain evidence="10 11">UB20</strain>
    </source>
</reference>
<dbReference type="PANTHER" id="PTHR30349:SF81">
    <property type="entry name" value="TYROSINE RECOMBINASE XERC"/>
    <property type="match status" value="1"/>
</dbReference>
<dbReference type="InterPro" id="IPR013762">
    <property type="entry name" value="Integrase-like_cat_sf"/>
</dbReference>
<evidence type="ECO:0000256" key="3">
    <source>
        <dbReference type="ARBA" id="ARBA00023125"/>
    </source>
</evidence>
<dbReference type="Proteomes" id="UP000219259">
    <property type="component" value="Unassembled WGS sequence"/>
</dbReference>
<evidence type="ECO:0000256" key="5">
    <source>
        <dbReference type="PROSITE-ProRule" id="PRU01248"/>
    </source>
</evidence>
<name>A0A1D3UY25_TANFO</name>
<evidence type="ECO:0000259" key="7">
    <source>
        <dbReference type="PROSITE" id="PS51898"/>
    </source>
</evidence>
<evidence type="ECO:0000259" key="8">
    <source>
        <dbReference type="PROSITE" id="PS51900"/>
    </source>
</evidence>
<gene>
    <name evidence="10" type="primary">xerD_7</name>
    <name evidence="9" type="ORF">CLI86_01455</name>
    <name evidence="10" type="ORF">TFUB20_02752</name>
</gene>
<dbReference type="SUPFAM" id="SSF56349">
    <property type="entry name" value="DNA breaking-rejoining enzymes"/>
    <property type="match status" value="1"/>
</dbReference>
<feature type="domain" description="Tyr recombinase" evidence="7">
    <location>
        <begin position="121"/>
        <end position="310"/>
    </location>
</feature>
<organism evidence="10 11">
    <name type="scientific">Tannerella forsythia</name>
    <name type="common">Bacteroides forsythus</name>
    <dbReference type="NCBI Taxonomy" id="28112"/>
    <lineage>
        <taxon>Bacteria</taxon>
        <taxon>Pseudomonadati</taxon>
        <taxon>Bacteroidota</taxon>
        <taxon>Bacteroidia</taxon>
        <taxon>Bacteroidales</taxon>
        <taxon>Tannerellaceae</taxon>
        <taxon>Tannerella</taxon>
    </lineage>
</organism>
<dbReference type="OrthoDB" id="107900at2"/>
<keyword evidence="2" id="KW-0229">DNA integration</keyword>
<dbReference type="Proteomes" id="UP000182057">
    <property type="component" value="Unassembled WGS sequence"/>
</dbReference>
<keyword evidence="4" id="KW-0233">DNA recombination</keyword>
<dbReference type="InterPro" id="IPR004107">
    <property type="entry name" value="Integrase_SAM-like_N"/>
</dbReference>
<dbReference type="RefSeq" id="WP_046824652.1">
    <property type="nucleotide sequence ID" value="NZ_CBDEMX010000029.1"/>
</dbReference>
<evidence type="ECO:0000256" key="6">
    <source>
        <dbReference type="SAM" id="MobiDB-lite"/>
    </source>
</evidence>
<dbReference type="InterPro" id="IPR002104">
    <property type="entry name" value="Integrase_catalytic"/>
</dbReference>
<dbReference type="GO" id="GO:0015074">
    <property type="term" value="P:DNA integration"/>
    <property type="evidence" value="ECO:0007669"/>
    <property type="project" value="UniProtKB-KW"/>
</dbReference>
<proteinExistence type="predicted"/>
<dbReference type="InterPro" id="IPR044068">
    <property type="entry name" value="CB"/>
</dbReference>
<evidence type="ECO:0000256" key="4">
    <source>
        <dbReference type="ARBA" id="ARBA00023172"/>
    </source>
</evidence>
<protein>
    <submittedName>
        <fullName evidence="9">Integrase</fullName>
    </submittedName>
    <submittedName>
        <fullName evidence="10">Tyrosine recombinase XerD</fullName>
    </submittedName>
</protein>
<evidence type="ECO:0000313" key="10">
    <source>
        <dbReference type="EMBL" id="SCQ24903.1"/>
    </source>
</evidence>